<organism evidence="1 2">
    <name type="scientific">Methylobacterium indicum</name>
    <dbReference type="NCBI Taxonomy" id="1775910"/>
    <lineage>
        <taxon>Bacteria</taxon>
        <taxon>Pseudomonadati</taxon>
        <taxon>Pseudomonadota</taxon>
        <taxon>Alphaproteobacteria</taxon>
        <taxon>Hyphomicrobiales</taxon>
        <taxon>Methylobacteriaceae</taxon>
        <taxon>Methylobacterium</taxon>
    </lineage>
</organism>
<name>A0A8H9C659_9HYPH</name>
<reference evidence="1" key="1">
    <citation type="submission" date="2020-11" db="EMBL/GenBank/DDBJ databases">
        <title>Complete genome sequence of a novel pathogenic Methylobacterium strain isolated from rice in Vietnam.</title>
        <authorList>
            <person name="Lai K."/>
            <person name="Okazaki S."/>
            <person name="Higashi K."/>
            <person name="Mori H."/>
            <person name="Toyoda A."/>
            <person name="Kurokawa K."/>
        </authorList>
    </citation>
    <scope>NUCLEOTIDE SEQUENCE</scope>
    <source>
        <strain evidence="1">VL1</strain>
    </source>
</reference>
<protein>
    <submittedName>
        <fullName evidence="1">Uncharacterized protein</fullName>
    </submittedName>
</protein>
<dbReference type="KEGG" id="mind:mvi_20140"/>
<evidence type="ECO:0000313" key="1">
    <source>
        <dbReference type="EMBL" id="BCM83553.1"/>
    </source>
</evidence>
<proteinExistence type="predicted"/>
<dbReference type="Proteomes" id="UP000663508">
    <property type="component" value="Chromosome"/>
</dbReference>
<dbReference type="AlphaFoldDB" id="A0A8H9C659"/>
<evidence type="ECO:0000313" key="2">
    <source>
        <dbReference type="Proteomes" id="UP000663508"/>
    </source>
</evidence>
<accession>A0A8H9C659</accession>
<sequence>MGMGKAIQVSEGAIREALIKAEDDLLAKTGHRFFFRLDRTDEAGLELSVARDDGAEAEFEVPYPRLKRGDVWQARPWLRGEMDKIVERLALGLDEDEPPPPEQRFAVAIVFGGRPDVVLTPERGVPADEAVRVYSAFLAGAAAIGGRPALLPLGA</sequence>
<dbReference type="EMBL" id="AP024145">
    <property type="protein sequence ID" value="BCM83553.1"/>
    <property type="molecule type" value="Genomic_DNA"/>
</dbReference>
<gene>
    <name evidence="1" type="ORF">mvi_20140</name>
</gene>